<comment type="caution">
    <text evidence="12">The sequence shown here is derived from an EMBL/GenBank/DDBJ whole genome shotgun (WGS) entry which is preliminary data.</text>
</comment>
<dbReference type="Pfam" id="PF00691">
    <property type="entry name" value="OmpA"/>
    <property type="match status" value="1"/>
</dbReference>
<keyword evidence="6" id="KW-0626">Porin</keyword>
<evidence type="ECO:0000256" key="6">
    <source>
        <dbReference type="ARBA" id="ARBA00023114"/>
    </source>
</evidence>
<evidence type="ECO:0000256" key="10">
    <source>
        <dbReference type="SAM" id="SignalP"/>
    </source>
</evidence>
<keyword evidence="2" id="KW-0813">Transport</keyword>
<dbReference type="InterPro" id="IPR050330">
    <property type="entry name" value="Bact_OuterMem_StrucFunc"/>
</dbReference>
<dbReference type="InterPro" id="IPR011250">
    <property type="entry name" value="OMP/PagP_B-barrel"/>
</dbReference>
<dbReference type="PROSITE" id="PS51123">
    <property type="entry name" value="OMPA_2"/>
    <property type="match status" value="1"/>
</dbReference>
<keyword evidence="5" id="KW-0406">Ion transport</keyword>
<evidence type="ECO:0000256" key="5">
    <source>
        <dbReference type="ARBA" id="ARBA00023065"/>
    </source>
</evidence>
<dbReference type="SUPFAM" id="SSF103088">
    <property type="entry name" value="OmpA-like"/>
    <property type="match status" value="1"/>
</dbReference>
<dbReference type="PRINTS" id="PR01021">
    <property type="entry name" value="OMPADOMAIN"/>
</dbReference>
<keyword evidence="8" id="KW-0998">Cell outer membrane</keyword>
<feature type="signal peptide" evidence="10">
    <location>
        <begin position="1"/>
        <end position="19"/>
    </location>
</feature>
<dbReference type="AlphaFoldDB" id="A0A919ENC0"/>
<dbReference type="GO" id="GO:0015288">
    <property type="term" value="F:porin activity"/>
    <property type="evidence" value="ECO:0007669"/>
    <property type="project" value="UniProtKB-KW"/>
</dbReference>
<dbReference type="Gene3D" id="3.30.1330.60">
    <property type="entry name" value="OmpA-like domain"/>
    <property type="match status" value="1"/>
</dbReference>
<proteinExistence type="predicted"/>
<feature type="domain" description="OmpA-like" evidence="11">
    <location>
        <begin position="225"/>
        <end position="343"/>
    </location>
</feature>
<evidence type="ECO:0000256" key="7">
    <source>
        <dbReference type="ARBA" id="ARBA00023136"/>
    </source>
</evidence>
<evidence type="ECO:0000313" key="13">
    <source>
        <dbReference type="Proteomes" id="UP000623842"/>
    </source>
</evidence>
<keyword evidence="10" id="KW-0732">Signal</keyword>
<sequence>MKLFKFSLLAALISSPLAAQEIDKEWQLGVFGDYIKSSTNKDNQLDWQRIEAGKSLGFDLKKEINDLWSMRLELARTRYDIDNGNDKSYGYRYGVDAIYNVENSDFYLFTGIKRFNNVKDYYAVNVGGGYNIQINDRLSAYTEAAIYRDVDYGFVDQGFKIGLQYTFGETKSVPVAKPAPTPIKPAKQEKTSWTDADNDGVLDQDDQCPNTAANLKVDSKGCVVYTTETDEITLAINFAHDSAFVEPANYAEIKRLADFMKKYPETSVEIEGHTSAKGKDAYNMTLSEKRAQAVKQILIEQFSINSNRLSAKGYGETRLLATENSAQADKKNRRVVAKISTSTQKAVSK</sequence>
<keyword evidence="3" id="KW-1134">Transmembrane beta strand</keyword>
<protein>
    <recommendedName>
        <fullName evidence="11">OmpA-like domain-containing protein</fullName>
    </recommendedName>
</protein>
<keyword evidence="13" id="KW-1185">Reference proteome</keyword>
<dbReference type="GO" id="GO:0046930">
    <property type="term" value="C:pore complex"/>
    <property type="evidence" value="ECO:0007669"/>
    <property type="project" value="UniProtKB-KW"/>
</dbReference>
<evidence type="ECO:0000256" key="8">
    <source>
        <dbReference type="ARBA" id="ARBA00023237"/>
    </source>
</evidence>
<reference evidence="12" key="2">
    <citation type="submission" date="2020-09" db="EMBL/GenBank/DDBJ databases">
        <authorList>
            <person name="Sun Q."/>
            <person name="Kim S."/>
        </authorList>
    </citation>
    <scope>NUCLEOTIDE SEQUENCE</scope>
    <source>
        <strain evidence="12">KCTC 42731</strain>
    </source>
</reference>
<dbReference type="InterPro" id="IPR036737">
    <property type="entry name" value="OmpA-like_sf"/>
</dbReference>
<evidence type="ECO:0000259" key="11">
    <source>
        <dbReference type="PROSITE" id="PS51123"/>
    </source>
</evidence>
<accession>A0A919ENC0</accession>
<evidence type="ECO:0000256" key="1">
    <source>
        <dbReference type="ARBA" id="ARBA00004571"/>
    </source>
</evidence>
<evidence type="ECO:0000313" key="12">
    <source>
        <dbReference type="EMBL" id="GHG04077.1"/>
    </source>
</evidence>
<dbReference type="GO" id="GO:0009279">
    <property type="term" value="C:cell outer membrane"/>
    <property type="evidence" value="ECO:0007669"/>
    <property type="project" value="UniProtKB-SubCell"/>
</dbReference>
<keyword evidence="7 9" id="KW-0472">Membrane</keyword>
<name>A0A919ENC0_9GAMM</name>
<dbReference type="Gene3D" id="2.40.160.20">
    <property type="match status" value="1"/>
</dbReference>
<dbReference type="CDD" id="cd07185">
    <property type="entry name" value="OmpA_C-like"/>
    <property type="match status" value="1"/>
</dbReference>
<dbReference type="PANTHER" id="PTHR30329:SF21">
    <property type="entry name" value="LIPOPROTEIN YIAD-RELATED"/>
    <property type="match status" value="1"/>
</dbReference>
<feature type="chain" id="PRO_5038077870" description="OmpA-like domain-containing protein" evidence="10">
    <location>
        <begin position="20"/>
        <end position="349"/>
    </location>
</feature>
<evidence type="ECO:0000256" key="3">
    <source>
        <dbReference type="ARBA" id="ARBA00022452"/>
    </source>
</evidence>
<dbReference type="GO" id="GO:0006811">
    <property type="term" value="P:monoatomic ion transport"/>
    <property type="evidence" value="ECO:0007669"/>
    <property type="project" value="UniProtKB-KW"/>
</dbReference>
<evidence type="ECO:0000256" key="9">
    <source>
        <dbReference type="PROSITE-ProRule" id="PRU00473"/>
    </source>
</evidence>
<dbReference type="SUPFAM" id="SSF56925">
    <property type="entry name" value="OMPA-like"/>
    <property type="match status" value="1"/>
</dbReference>
<gene>
    <name evidence="12" type="ORF">GCM10017161_36870</name>
</gene>
<dbReference type="PANTHER" id="PTHR30329">
    <property type="entry name" value="STATOR ELEMENT OF FLAGELLAR MOTOR COMPLEX"/>
    <property type="match status" value="1"/>
</dbReference>
<dbReference type="RefSeq" id="WP_189773737.1">
    <property type="nucleotide sequence ID" value="NZ_BNCK01000010.1"/>
</dbReference>
<dbReference type="EMBL" id="BNCK01000010">
    <property type="protein sequence ID" value="GHG04077.1"/>
    <property type="molecule type" value="Genomic_DNA"/>
</dbReference>
<organism evidence="12 13">
    <name type="scientific">Thalassotalea marina</name>
    <dbReference type="NCBI Taxonomy" id="1673741"/>
    <lineage>
        <taxon>Bacteria</taxon>
        <taxon>Pseudomonadati</taxon>
        <taxon>Pseudomonadota</taxon>
        <taxon>Gammaproteobacteria</taxon>
        <taxon>Alteromonadales</taxon>
        <taxon>Colwelliaceae</taxon>
        <taxon>Thalassotalea</taxon>
    </lineage>
</organism>
<reference evidence="12" key="1">
    <citation type="journal article" date="2014" name="Int. J. Syst. Evol. Microbiol.">
        <title>Complete genome sequence of Corynebacterium casei LMG S-19264T (=DSM 44701T), isolated from a smear-ripened cheese.</title>
        <authorList>
            <consortium name="US DOE Joint Genome Institute (JGI-PGF)"/>
            <person name="Walter F."/>
            <person name="Albersmeier A."/>
            <person name="Kalinowski J."/>
            <person name="Ruckert C."/>
        </authorList>
    </citation>
    <scope>NUCLEOTIDE SEQUENCE</scope>
    <source>
        <strain evidence="12">KCTC 42731</strain>
    </source>
</reference>
<dbReference type="Proteomes" id="UP000623842">
    <property type="component" value="Unassembled WGS sequence"/>
</dbReference>
<comment type="subcellular location">
    <subcellularLocation>
        <location evidence="1">Cell outer membrane</location>
        <topology evidence="1">Multi-pass membrane protein</topology>
    </subcellularLocation>
</comment>
<dbReference type="InterPro" id="IPR006665">
    <property type="entry name" value="OmpA-like"/>
</dbReference>
<dbReference type="InterPro" id="IPR006664">
    <property type="entry name" value="OMP_bac"/>
</dbReference>
<evidence type="ECO:0000256" key="2">
    <source>
        <dbReference type="ARBA" id="ARBA00022448"/>
    </source>
</evidence>
<keyword evidence="4" id="KW-0812">Transmembrane</keyword>
<evidence type="ECO:0000256" key="4">
    <source>
        <dbReference type="ARBA" id="ARBA00022692"/>
    </source>
</evidence>